<dbReference type="EMBL" id="SDOX01000035">
    <property type="protein sequence ID" value="TFJ83465.1"/>
    <property type="molecule type" value="Genomic_DNA"/>
</dbReference>
<dbReference type="OrthoDB" id="2121828at2759"/>
<keyword evidence="6" id="KW-1185">Reference proteome</keyword>
<evidence type="ECO:0000256" key="1">
    <source>
        <dbReference type="ARBA" id="ARBA00022723"/>
    </source>
</evidence>
<dbReference type="Gene3D" id="2.60.40.420">
    <property type="entry name" value="Cupredoxins - blue copper proteins"/>
    <property type="match status" value="1"/>
</dbReference>
<feature type="compositionally biased region" description="Acidic residues" evidence="2">
    <location>
        <begin position="297"/>
        <end position="313"/>
    </location>
</feature>
<dbReference type="GO" id="GO:0005507">
    <property type="term" value="F:copper ion binding"/>
    <property type="evidence" value="ECO:0007669"/>
    <property type="project" value="InterPro"/>
</dbReference>
<dbReference type="Pfam" id="PF07731">
    <property type="entry name" value="Cu-oxidase_2"/>
    <property type="match status" value="1"/>
</dbReference>
<feature type="region of interest" description="Disordered" evidence="2">
    <location>
        <begin position="1"/>
        <end position="42"/>
    </location>
</feature>
<proteinExistence type="predicted"/>
<dbReference type="InterPro" id="IPR002355">
    <property type="entry name" value="Cu_oxidase_Cu_BS"/>
</dbReference>
<keyword evidence="3" id="KW-0812">Transmembrane</keyword>
<feature type="transmembrane region" description="Helical" evidence="3">
    <location>
        <begin position="96"/>
        <end position="115"/>
    </location>
</feature>
<feature type="region of interest" description="Disordered" evidence="2">
    <location>
        <begin position="288"/>
        <end position="335"/>
    </location>
</feature>
<evidence type="ECO:0000256" key="3">
    <source>
        <dbReference type="SAM" id="Phobius"/>
    </source>
</evidence>
<sequence>MPRTYGTSGTGKGQADGNEKYEVRSPDQQISSSYTYQSVEESDVQKHAEACATDGAVAEEEEGKTMTDTTPIISVTEHVGREQGRFENPQRRIRTVGLRVGLVVAVGACVALFGARNINGKGSIAPSSVPEEQVEGMAMRPNPGSHNPEELRQPEIRRAVDGVLDTTLRIQPARITNGPVTYSTRTYEINGLAPEQLKRSQVVPQTLHWPNTTTIHTHGLHIDPSGIADNIYRTLASGDRALSEYKVRCPASGQYPLSSSKQESLINGYLGNGTDVYEGTIMTLHVERPVEEGKEGEGEEEALGETGGGEEESGSLVSLSLPPPRPPSHPQFQDLRTREPVDPARRLDYVFTTAGKGKRADGFVYSNFGVNNKTLSVLHVQRRIPLGALEEWQLSESDLGTPSVVNHPFHMHIVAMSHGEGVDYAVGDWRDSISLPLLPAGGGFVTIRWRADDYTGKAPAHCHIFAHSDTGMSYTFEIYDPEKEKAGMVAREGEYPGDV</sequence>
<dbReference type="InterPro" id="IPR008972">
    <property type="entry name" value="Cupredoxin"/>
</dbReference>
<dbReference type="CDD" id="cd04207">
    <property type="entry name" value="CuRO_3_LCC_like"/>
    <property type="match status" value="1"/>
</dbReference>
<reference evidence="5 6" key="1">
    <citation type="submission" date="2019-01" db="EMBL/GenBank/DDBJ databases">
        <title>Nuclear Genome Assembly of the Microalgal Biofuel strain Nannochloropsis salina CCMP1776.</title>
        <authorList>
            <person name="Hovde B."/>
        </authorList>
    </citation>
    <scope>NUCLEOTIDE SEQUENCE [LARGE SCALE GENOMIC DNA]</scope>
    <source>
        <strain evidence="5 6">CCMP1776</strain>
    </source>
</reference>
<evidence type="ECO:0000256" key="2">
    <source>
        <dbReference type="SAM" id="MobiDB-lite"/>
    </source>
</evidence>
<evidence type="ECO:0000313" key="6">
    <source>
        <dbReference type="Proteomes" id="UP000355283"/>
    </source>
</evidence>
<dbReference type="SUPFAM" id="SSF49503">
    <property type="entry name" value="Cupredoxins"/>
    <property type="match status" value="1"/>
</dbReference>
<keyword evidence="3" id="KW-1133">Transmembrane helix</keyword>
<dbReference type="Proteomes" id="UP000355283">
    <property type="component" value="Unassembled WGS sequence"/>
</dbReference>
<keyword evidence="1" id="KW-0479">Metal-binding</keyword>
<comment type="caution">
    <text evidence="5">The sequence shown here is derived from an EMBL/GenBank/DDBJ whole genome shotgun (WGS) entry which is preliminary data.</text>
</comment>
<evidence type="ECO:0000313" key="5">
    <source>
        <dbReference type="EMBL" id="TFJ83465.1"/>
    </source>
</evidence>
<dbReference type="InterPro" id="IPR011706">
    <property type="entry name" value="Cu-oxidase_C"/>
</dbReference>
<name>A0A4D9D1W5_9STRA</name>
<organism evidence="5 6">
    <name type="scientific">Nannochloropsis salina CCMP1776</name>
    <dbReference type="NCBI Taxonomy" id="1027361"/>
    <lineage>
        <taxon>Eukaryota</taxon>
        <taxon>Sar</taxon>
        <taxon>Stramenopiles</taxon>
        <taxon>Ochrophyta</taxon>
        <taxon>Eustigmatophyceae</taxon>
        <taxon>Eustigmatales</taxon>
        <taxon>Monodopsidaceae</taxon>
        <taxon>Microchloropsis</taxon>
        <taxon>Microchloropsis salina</taxon>
    </lineage>
</organism>
<dbReference type="PROSITE" id="PS00080">
    <property type="entry name" value="MULTICOPPER_OXIDASE2"/>
    <property type="match status" value="1"/>
</dbReference>
<feature type="compositionally biased region" description="Polar residues" evidence="2">
    <location>
        <begin position="26"/>
        <end position="39"/>
    </location>
</feature>
<gene>
    <name evidence="5" type="ORF">NSK_005234</name>
</gene>
<protein>
    <recommendedName>
        <fullName evidence="4">Plastocyanin-like domain-containing protein</fullName>
    </recommendedName>
</protein>
<evidence type="ECO:0000259" key="4">
    <source>
        <dbReference type="Pfam" id="PF07731"/>
    </source>
</evidence>
<keyword evidence="3" id="KW-0472">Membrane</keyword>
<accession>A0A4D9D1W5</accession>
<dbReference type="AlphaFoldDB" id="A0A4D9D1W5"/>
<feature type="domain" description="Plastocyanin-like" evidence="4">
    <location>
        <begin position="371"/>
        <end position="479"/>
    </location>
</feature>
<dbReference type="GO" id="GO:0016491">
    <property type="term" value="F:oxidoreductase activity"/>
    <property type="evidence" value="ECO:0007669"/>
    <property type="project" value="InterPro"/>
</dbReference>